<dbReference type="RefSeq" id="WP_048929746.1">
    <property type="nucleotide sequence ID" value="NZ_KQ235877.1"/>
</dbReference>
<keyword evidence="6 7" id="KW-0472">Membrane</keyword>
<feature type="transmembrane region" description="Helical" evidence="7">
    <location>
        <begin position="256"/>
        <end position="275"/>
    </location>
</feature>
<dbReference type="EMBL" id="ADLK01000018">
    <property type="protein sequence ID" value="KMW20899.1"/>
    <property type="molecule type" value="Genomic_DNA"/>
</dbReference>
<feature type="transmembrane region" description="Helical" evidence="7">
    <location>
        <begin position="71"/>
        <end position="96"/>
    </location>
</feature>
<dbReference type="GO" id="GO:0005886">
    <property type="term" value="C:plasma membrane"/>
    <property type="evidence" value="ECO:0007669"/>
    <property type="project" value="UniProtKB-SubCell"/>
</dbReference>
<feature type="transmembrane region" description="Helical" evidence="7">
    <location>
        <begin position="108"/>
        <end position="127"/>
    </location>
</feature>
<feature type="domain" description="ABC transmembrane type-1" evidence="8">
    <location>
        <begin position="72"/>
        <end position="275"/>
    </location>
</feature>
<dbReference type="PANTHER" id="PTHR43744:SF9">
    <property type="entry name" value="POLYGALACTURONAN_RHAMNOGALACTURONAN TRANSPORT SYSTEM PERMEASE PROTEIN YTCP"/>
    <property type="match status" value="1"/>
</dbReference>
<comment type="subcellular location">
    <subcellularLocation>
        <location evidence="1 7">Cell membrane</location>
        <topology evidence="1 7">Multi-pass membrane protein</topology>
    </subcellularLocation>
</comment>
<keyword evidence="2 7" id="KW-0813">Transport</keyword>
<comment type="caution">
    <text evidence="9">The sequence shown here is derived from an EMBL/GenBank/DDBJ whole genome shotgun (WGS) entry which is preliminary data.</text>
</comment>
<feature type="transmembrane region" description="Helical" evidence="7">
    <location>
        <begin position="139"/>
        <end position="156"/>
    </location>
</feature>
<dbReference type="CDD" id="cd06261">
    <property type="entry name" value="TM_PBP2"/>
    <property type="match status" value="1"/>
</dbReference>
<evidence type="ECO:0000259" key="8">
    <source>
        <dbReference type="PROSITE" id="PS50928"/>
    </source>
</evidence>
<comment type="similarity">
    <text evidence="7">Belongs to the binding-protein-dependent transport system permease family.</text>
</comment>
<accession>A0A0J9C8S0</accession>
<dbReference type="PATRIC" id="fig|742734.4.peg.2100"/>
<sequence length="290" mass="32745">MVKKDRVFQTAANVFMILLCACCVLPFLLLIVSSLTDENTLIRNGYSFFPEKWSLYAYKYMFTRSGSIIRGYAITVGVTVIGTVCNLMLTVLMAWPLSRKDLPHRNKLGFFVYFTMLFNGGVVPAYIMWTQVFHIKNTYLALILPNLLMSAFYIMMTRTYFSSNIPDAVVEAARIDGAGEFRILTQVVLPMSRPIMATLTLLVGLKYWNDWVNGLYYVTKPEYYSVQVLLNRMLKDAQAMMEFSADPTAVLPSTSYKMAIAVAGALPVLAIYPFFQRYFVKGIAIGAVKG</sequence>
<feature type="transmembrane region" description="Helical" evidence="7">
    <location>
        <begin position="191"/>
        <end position="208"/>
    </location>
</feature>
<dbReference type="PANTHER" id="PTHR43744">
    <property type="entry name" value="ABC TRANSPORTER PERMEASE PROTEIN MG189-RELATED-RELATED"/>
    <property type="match status" value="1"/>
</dbReference>
<feature type="transmembrane region" description="Helical" evidence="7">
    <location>
        <begin position="12"/>
        <end position="32"/>
    </location>
</feature>
<evidence type="ECO:0000256" key="6">
    <source>
        <dbReference type="ARBA" id="ARBA00023136"/>
    </source>
</evidence>
<proteinExistence type="inferred from homology"/>
<reference evidence="9 10" key="1">
    <citation type="submission" date="2011-04" db="EMBL/GenBank/DDBJ databases">
        <title>The Genome Sequence of Clostridium citroniae WAL-19142.</title>
        <authorList>
            <consortium name="The Broad Institute Genome Sequencing Platform"/>
            <person name="Earl A."/>
            <person name="Ward D."/>
            <person name="Feldgarden M."/>
            <person name="Gevers D."/>
            <person name="Warren Y.A."/>
            <person name="Tyrrell K.L."/>
            <person name="Citron D.M."/>
            <person name="Goldstein E.J."/>
            <person name="Daigneault M."/>
            <person name="Allen-Vercoe E."/>
            <person name="Young S.K."/>
            <person name="Zeng Q."/>
            <person name="Gargeya S."/>
            <person name="Fitzgerald M."/>
            <person name="Haas B."/>
            <person name="Abouelleil A."/>
            <person name="Alvarado L."/>
            <person name="Arachchi H.M."/>
            <person name="Berlin A."/>
            <person name="Brown A."/>
            <person name="Chapman S.B."/>
            <person name="Chen Z."/>
            <person name="Dunbar C."/>
            <person name="Freedman E."/>
            <person name="Gearin G."/>
            <person name="Gellesch M."/>
            <person name="Goldberg J."/>
            <person name="Griggs A."/>
            <person name="Gujja S."/>
            <person name="Heilman E.R."/>
            <person name="Heiman D."/>
            <person name="Howarth C."/>
            <person name="Larson L."/>
            <person name="Lui A."/>
            <person name="MacDonald P.J."/>
            <person name="Mehta T."/>
            <person name="Montmayeur A."/>
            <person name="Murphy C."/>
            <person name="Neiman D."/>
            <person name="Pearson M."/>
            <person name="Priest M."/>
            <person name="Roberts A."/>
            <person name="Saif S."/>
            <person name="Shea T."/>
            <person name="Shenoy N."/>
            <person name="Sisk P."/>
            <person name="Stolte C."/>
            <person name="Sykes S."/>
            <person name="White J."/>
            <person name="Yandava C."/>
            <person name="Wortman J."/>
            <person name="Nusbaum C."/>
            <person name="Birren B."/>
        </authorList>
    </citation>
    <scope>NUCLEOTIDE SEQUENCE [LARGE SCALE GENOMIC DNA]</scope>
    <source>
        <strain evidence="9 10">WAL-19142</strain>
    </source>
</reference>
<keyword evidence="4 7" id="KW-0812">Transmembrane</keyword>
<dbReference type="Gene3D" id="1.10.3720.10">
    <property type="entry name" value="MetI-like"/>
    <property type="match status" value="1"/>
</dbReference>
<dbReference type="AlphaFoldDB" id="A0A0J9C8S0"/>
<dbReference type="InterPro" id="IPR035906">
    <property type="entry name" value="MetI-like_sf"/>
</dbReference>
<evidence type="ECO:0000256" key="5">
    <source>
        <dbReference type="ARBA" id="ARBA00022989"/>
    </source>
</evidence>
<evidence type="ECO:0000256" key="2">
    <source>
        <dbReference type="ARBA" id="ARBA00022448"/>
    </source>
</evidence>
<evidence type="ECO:0000256" key="3">
    <source>
        <dbReference type="ARBA" id="ARBA00022475"/>
    </source>
</evidence>
<name>A0A0J9C8S0_9FIRM</name>
<dbReference type="SUPFAM" id="SSF161098">
    <property type="entry name" value="MetI-like"/>
    <property type="match status" value="1"/>
</dbReference>
<evidence type="ECO:0000313" key="9">
    <source>
        <dbReference type="EMBL" id="KMW20899.1"/>
    </source>
</evidence>
<evidence type="ECO:0000256" key="7">
    <source>
        <dbReference type="RuleBase" id="RU363032"/>
    </source>
</evidence>
<organism evidence="9 10">
    <name type="scientific">[Clostridium] citroniae WAL-19142</name>
    <dbReference type="NCBI Taxonomy" id="742734"/>
    <lineage>
        <taxon>Bacteria</taxon>
        <taxon>Bacillati</taxon>
        <taxon>Bacillota</taxon>
        <taxon>Clostridia</taxon>
        <taxon>Lachnospirales</taxon>
        <taxon>Lachnospiraceae</taxon>
        <taxon>Enterocloster</taxon>
    </lineage>
</organism>
<keyword evidence="3" id="KW-1003">Cell membrane</keyword>
<dbReference type="GO" id="GO:0055085">
    <property type="term" value="P:transmembrane transport"/>
    <property type="evidence" value="ECO:0007669"/>
    <property type="project" value="InterPro"/>
</dbReference>
<dbReference type="Proteomes" id="UP000037392">
    <property type="component" value="Unassembled WGS sequence"/>
</dbReference>
<evidence type="ECO:0000256" key="4">
    <source>
        <dbReference type="ARBA" id="ARBA00022692"/>
    </source>
</evidence>
<evidence type="ECO:0000313" key="10">
    <source>
        <dbReference type="Proteomes" id="UP000037392"/>
    </source>
</evidence>
<dbReference type="InterPro" id="IPR000515">
    <property type="entry name" value="MetI-like"/>
</dbReference>
<dbReference type="OrthoDB" id="157184at2"/>
<dbReference type="PROSITE" id="PS51257">
    <property type="entry name" value="PROKAR_LIPOPROTEIN"/>
    <property type="match status" value="1"/>
</dbReference>
<dbReference type="Pfam" id="PF00528">
    <property type="entry name" value="BPD_transp_1"/>
    <property type="match status" value="1"/>
</dbReference>
<dbReference type="GeneID" id="93166282"/>
<dbReference type="PROSITE" id="PS50928">
    <property type="entry name" value="ABC_TM1"/>
    <property type="match status" value="1"/>
</dbReference>
<keyword evidence="5 7" id="KW-1133">Transmembrane helix</keyword>
<protein>
    <recommendedName>
        <fullName evidence="8">ABC transmembrane type-1 domain-containing protein</fullName>
    </recommendedName>
</protein>
<evidence type="ECO:0000256" key="1">
    <source>
        <dbReference type="ARBA" id="ARBA00004651"/>
    </source>
</evidence>
<gene>
    <name evidence="9" type="ORF">HMPREF9470_01958</name>
</gene>